<reference evidence="4 6" key="2">
    <citation type="journal article" date="2011" name="Nucleic Acids Res.">
        <title>Insights into the evolution of Archaea and eukaryotic protein modifier systems revealed by the genome of a novel archaeal group.</title>
        <authorList>
            <person name="Nunoura T."/>
            <person name="Takaki Y."/>
            <person name="Kakuta J."/>
            <person name="Nishi S."/>
            <person name="Sugahara J."/>
            <person name="Kazama H."/>
            <person name="Chee G."/>
            <person name="Hattori M."/>
            <person name="Kanai A."/>
            <person name="Atomi H."/>
            <person name="Takai K."/>
            <person name="Takami H."/>
        </authorList>
    </citation>
    <scope>NUCLEOTIDE SEQUENCE [LARGE SCALE GENOMIC DNA]</scope>
</reference>
<dbReference type="PANTHER" id="PTHR32154">
    <property type="entry name" value="PYRUVATE-FLAVODOXIN OXIDOREDUCTASE-RELATED"/>
    <property type="match status" value="1"/>
</dbReference>
<feature type="domain" description="Pyruvate:ferredoxin oxidoreductase core" evidence="3">
    <location>
        <begin position="262"/>
        <end position="365"/>
    </location>
</feature>
<evidence type="ECO:0000259" key="2">
    <source>
        <dbReference type="Pfam" id="PF01855"/>
    </source>
</evidence>
<reference evidence="4 6" key="1">
    <citation type="journal article" date="2005" name="Environ. Microbiol.">
        <title>Genetic and functional properties of uncultivated thermophilic crenarchaeotes from a subsurface gold mine as revealed by analysis of genome fragments.</title>
        <authorList>
            <person name="Nunoura T."/>
            <person name="Hirayama H."/>
            <person name="Takami H."/>
            <person name="Oida H."/>
            <person name="Nishi S."/>
            <person name="Shimamura S."/>
            <person name="Suzuki Y."/>
            <person name="Inagaki F."/>
            <person name="Takai K."/>
            <person name="Nealson K.H."/>
            <person name="Horikoshi K."/>
        </authorList>
    </citation>
    <scope>NUCLEOTIDE SEQUENCE [LARGE SCALE GENOMIC DNA]</scope>
</reference>
<organism evidence="4 6">
    <name type="scientific">Caldiarchaeum subterraneum</name>
    <dbReference type="NCBI Taxonomy" id="311458"/>
    <lineage>
        <taxon>Archaea</taxon>
        <taxon>Nitrososphaerota</taxon>
        <taxon>Candidatus Caldarchaeales</taxon>
        <taxon>Candidatus Caldarchaeaceae</taxon>
        <taxon>Candidatus Caldarchaeum</taxon>
    </lineage>
</organism>
<dbReference type="BioCyc" id="CCAL311458:G131R-68-MONOMER"/>
<evidence type="ECO:0000313" key="5">
    <source>
        <dbReference type="EMBL" id="BAJ49933.1"/>
    </source>
</evidence>
<dbReference type="STRING" id="311458.CSUB_C0069"/>
<dbReference type="InterPro" id="IPR002880">
    <property type="entry name" value="Pyrv_Fd/Flavodoxin_OxRdtase_N"/>
</dbReference>
<dbReference type="Proteomes" id="UP000008120">
    <property type="component" value="Chromosome"/>
</dbReference>
<evidence type="ECO:0000256" key="1">
    <source>
        <dbReference type="ARBA" id="ARBA00023002"/>
    </source>
</evidence>
<evidence type="ECO:0000313" key="4">
    <source>
        <dbReference type="EMBL" id="BAJ47104.1"/>
    </source>
</evidence>
<keyword evidence="4" id="KW-0670">Pyruvate</keyword>
<accession>E6N485</accession>
<gene>
    <name evidence="5" type="ORF">CSUB_C0069</name>
    <name evidence="4" type="ORF">HGMM_F25E12C25</name>
</gene>
<dbReference type="GO" id="GO:0019164">
    <property type="term" value="F:pyruvate synthase activity"/>
    <property type="evidence" value="ECO:0007669"/>
    <property type="project" value="UniProtKB-EC"/>
</dbReference>
<dbReference type="InterPro" id="IPR009014">
    <property type="entry name" value="Transketo_C/PFOR_II"/>
</dbReference>
<proteinExistence type="predicted"/>
<dbReference type="Pfam" id="PF01855">
    <property type="entry name" value="POR_N"/>
    <property type="match status" value="1"/>
</dbReference>
<dbReference type="Gene3D" id="3.40.50.970">
    <property type="match status" value="1"/>
</dbReference>
<dbReference type="EMBL" id="AP011827">
    <property type="protein sequence ID" value="BAJ47104.1"/>
    <property type="molecule type" value="Genomic_DNA"/>
</dbReference>
<feature type="domain" description="Pyruvate flavodoxin/ferredoxin oxidoreductase pyrimidine binding" evidence="2">
    <location>
        <begin position="17"/>
        <end position="240"/>
    </location>
</feature>
<dbReference type="Gene3D" id="3.40.50.920">
    <property type="match status" value="1"/>
</dbReference>
<sequence>MREVDMLTGNAAAAWAARIADVDYIPAYPITPQTEIIETLASWISQGLMKAKLVQLESEHSMLTAAGTASLSGARVFTATSSQGLLYGFEMLYNIAGWRAPLVLVNVSRAVAAPITLEPDHNDVLAARDSGFIQLHAEKCQEVLDLILIAYRVAEDHRVMLPVIVNMDGFYLSFTREPVYIPSKTDVEEFLPPYNPPHPFRAGRPVVKGPAVLGGHIYAYFKHNIHESLLRASDVFKEAAAKFREMWGRAHSPVEGFLLDDAEYVLVVTNSFTSIARKAVVRLREKGIPAGLVKLVMLRPFPSPDIVEKLRGRKAVAVFDQNISPGLGGIIYNEVAAALYHVKNRPETLLSAIGGVGGKYTTVEEFEHVFHMLMHPEKTQPGKPVFLFRADELAHVQTALRLAGHIGDEA</sequence>
<protein>
    <submittedName>
        <fullName evidence="4">Pyruvate ferredoxin oxidoreductase, alpha subunit</fullName>
        <ecNumber evidence="4">1.2.7.1</ecNumber>
    </submittedName>
</protein>
<dbReference type="InterPro" id="IPR029061">
    <property type="entry name" value="THDP-binding"/>
</dbReference>
<dbReference type="InterPro" id="IPR033412">
    <property type="entry name" value="PFOR_II"/>
</dbReference>
<evidence type="ECO:0000313" key="6">
    <source>
        <dbReference type="Proteomes" id="UP000008120"/>
    </source>
</evidence>
<dbReference type="CDD" id="cd07034">
    <property type="entry name" value="TPP_PYR_PFOR_IOR-alpha_like"/>
    <property type="match status" value="1"/>
</dbReference>
<dbReference type="FunFam" id="3.40.50.970:FF:000012">
    <property type="entry name" value="Pyruvate:ferredoxin (Flavodoxin) oxidoreductase"/>
    <property type="match status" value="1"/>
</dbReference>
<dbReference type="EC" id="1.2.7.1" evidence="4"/>
<dbReference type="PANTHER" id="PTHR32154:SF30">
    <property type="entry name" value="2-OXOACID OXIDOREDUCTASE (FERREDOXIN)"/>
    <property type="match status" value="1"/>
</dbReference>
<dbReference type="InterPro" id="IPR050722">
    <property type="entry name" value="Pyruvate:ferred/Flavod_OxRd"/>
</dbReference>
<dbReference type="AlphaFoldDB" id="E6N485"/>
<dbReference type="SUPFAM" id="SSF52922">
    <property type="entry name" value="TK C-terminal domain-like"/>
    <property type="match status" value="1"/>
</dbReference>
<keyword evidence="1 4" id="KW-0560">Oxidoreductase</keyword>
<dbReference type="SUPFAM" id="SSF52518">
    <property type="entry name" value="Thiamin diphosphate-binding fold (THDP-binding)"/>
    <property type="match status" value="1"/>
</dbReference>
<dbReference type="KEGG" id="csu:CSUB_C0069"/>
<evidence type="ECO:0000259" key="3">
    <source>
        <dbReference type="Pfam" id="PF17147"/>
    </source>
</evidence>
<name>E6N485_CALS0</name>
<dbReference type="GO" id="GO:0006979">
    <property type="term" value="P:response to oxidative stress"/>
    <property type="evidence" value="ECO:0007669"/>
    <property type="project" value="TreeGrafter"/>
</dbReference>
<dbReference type="Pfam" id="PF17147">
    <property type="entry name" value="PFOR_II"/>
    <property type="match status" value="1"/>
</dbReference>
<dbReference type="EMBL" id="BA000048">
    <property type="protein sequence ID" value="BAJ49933.1"/>
    <property type="molecule type" value="Genomic_DNA"/>
</dbReference>